<dbReference type="Proteomes" id="UP000692954">
    <property type="component" value="Unassembled WGS sequence"/>
</dbReference>
<evidence type="ECO:0000313" key="2">
    <source>
        <dbReference type="Proteomes" id="UP000692954"/>
    </source>
</evidence>
<accession>A0A8S1KC82</accession>
<dbReference type="OrthoDB" id="10311275at2759"/>
<name>A0A8S1KC82_9CILI</name>
<protein>
    <submittedName>
        <fullName evidence="1">Uncharacterized protein</fullName>
    </submittedName>
</protein>
<sequence>MKADNILTLKNRKDFYLRRNQAILTKLDKEKKALDVKQTQRVNRMLQISFMDIENFSNVSQSYEFKRHKNAKSLNSNRDYSISRSKNFNQIFQNKIDLTPKIDSCNYWYDFQYI</sequence>
<proteinExistence type="predicted"/>
<dbReference type="EMBL" id="CAJJDN010000006">
    <property type="protein sequence ID" value="CAD8052688.1"/>
    <property type="molecule type" value="Genomic_DNA"/>
</dbReference>
<evidence type="ECO:0000313" key="1">
    <source>
        <dbReference type="EMBL" id="CAD8052688.1"/>
    </source>
</evidence>
<dbReference type="AlphaFoldDB" id="A0A8S1KC82"/>
<gene>
    <name evidence="1" type="ORF">PSON_ATCC_30995.1.T0060581</name>
</gene>
<reference evidence="1" key="1">
    <citation type="submission" date="2021-01" db="EMBL/GenBank/DDBJ databases">
        <authorList>
            <consortium name="Genoscope - CEA"/>
            <person name="William W."/>
        </authorList>
    </citation>
    <scope>NUCLEOTIDE SEQUENCE</scope>
</reference>
<organism evidence="1 2">
    <name type="scientific">Paramecium sonneborni</name>
    <dbReference type="NCBI Taxonomy" id="65129"/>
    <lineage>
        <taxon>Eukaryota</taxon>
        <taxon>Sar</taxon>
        <taxon>Alveolata</taxon>
        <taxon>Ciliophora</taxon>
        <taxon>Intramacronucleata</taxon>
        <taxon>Oligohymenophorea</taxon>
        <taxon>Peniculida</taxon>
        <taxon>Parameciidae</taxon>
        <taxon>Paramecium</taxon>
    </lineage>
</organism>
<comment type="caution">
    <text evidence="1">The sequence shown here is derived from an EMBL/GenBank/DDBJ whole genome shotgun (WGS) entry which is preliminary data.</text>
</comment>
<keyword evidence="2" id="KW-1185">Reference proteome</keyword>